<dbReference type="KEGG" id="gba:J421_4653"/>
<dbReference type="Gene3D" id="3.90.1720.10">
    <property type="entry name" value="endopeptidase domain like (from Nostoc punctiforme)"/>
    <property type="match status" value="1"/>
</dbReference>
<dbReference type="Proteomes" id="UP000019151">
    <property type="component" value="Plasmid 1"/>
</dbReference>
<keyword evidence="2" id="KW-0614">Plasmid</keyword>
<evidence type="ECO:0000313" key="2">
    <source>
        <dbReference type="EMBL" id="AHG92188.1"/>
    </source>
</evidence>
<reference evidence="2" key="1">
    <citation type="submission" date="2013-12" db="EMBL/GenBank/DDBJ databases">
        <authorList>
            <person name="DeBruyn J.M."/>
            <person name="Radosevich M."/>
            <person name="Wommack K.Eric."/>
            <person name="Polson S."/>
            <person name="Hauser L.J."/>
            <person name="Fawaz M.N."/>
            <person name="Korlach J."/>
            <person name="Tsai Y.-C."/>
        </authorList>
    </citation>
    <scope>NUCLEOTIDE SEQUENCE</scope>
    <source>
        <strain evidence="2">KBS708</strain>
        <plasmid evidence="2">1</plasmid>
    </source>
</reference>
<dbReference type="InParanoid" id="W0RRK0"/>
<accession>W0RRK0</accession>
<protein>
    <recommendedName>
        <fullName evidence="4">TIGR02594 family protein</fullName>
    </recommendedName>
</protein>
<evidence type="ECO:0000313" key="1">
    <source>
        <dbReference type="EMBL" id="AHG92120.1"/>
    </source>
</evidence>
<dbReference type="EMBL" id="CP007129">
    <property type="protein sequence ID" value="AHG92120.1"/>
    <property type="molecule type" value="Genomic_DNA"/>
</dbReference>
<dbReference type="EMBL" id="CP007129">
    <property type="protein sequence ID" value="AHG92188.1"/>
    <property type="molecule type" value="Genomic_DNA"/>
</dbReference>
<dbReference type="RefSeq" id="WP_104023210.1">
    <property type="nucleotide sequence ID" value="NZ_CP007129.1"/>
</dbReference>
<keyword evidence="3" id="KW-1185">Reference proteome</keyword>
<dbReference type="KEGG" id="gba:J421_4585"/>
<dbReference type="NCBIfam" id="TIGR02594">
    <property type="entry name" value="TIGR02594 family protein"/>
    <property type="match status" value="1"/>
</dbReference>
<dbReference type="OrthoDB" id="5395100at2"/>
<dbReference type="AlphaFoldDB" id="W0RRK0"/>
<proteinExistence type="predicted"/>
<sequence length="200" mass="21974">MSPTSMPMPTPIATQLQTQLQTQQPAQTPFPLFRTDPAWLHIAARELGQHEIAGTGPGQDNPRILEYGKTVELTITHDEVPWCSSFVNWVMREAGYQRTKSAAAVSWLRYGRVALTEEQRGAIVVLCRKNAAPDPATGSPTGNHVAFLLKATPEYVECLGGNQSDQVKVSRFSRAAYRVRCVRMPRACDMVAVAQADGHA</sequence>
<organism evidence="2 3">
    <name type="scientific">Gemmatirosa kalamazoonensis</name>
    <dbReference type="NCBI Taxonomy" id="861299"/>
    <lineage>
        <taxon>Bacteria</taxon>
        <taxon>Pseudomonadati</taxon>
        <taxon>Gemmatimonadota</taxon>
        <taxon>Gemmatimonadia</taxon>
        <taxon>Gemmatimonadales</taxon>
        <taxon>Gemmatimonadaceae</taxon>
        <taxon>Gemmatirosa</taxon>
    </lineage>
</organism>
<reference evidence="2 3" key="2">
    <citation type="journal article" date="2014" name="Genome Announc.">
        <title>Genome Sequence and Methylome of Soil Bacterium Gemmatirosa kalamazoonensis KBS708T, a Member of the Rarely Cultivated Gemmatimonadetes Phylum.</title>
        <authorList>
            <person name="Debruyn J.M."/>
            <person name="Radosevich M."/>
            <person name="Wommack K.E."/>
            <person name="Polson S.W."/>
            <person name="Hauser L.J."/>
            <person name="Fawaz M.N."/>
            <person name="Korlach J."/>
            <person name="Tsai Y.C."/>
        </authorList>
    </citation>
    <scope>NUCLEOTIDE SEQUENCE [LARGE SCALE GENOMIC DNA]</scope>
    <source>
        <strain evidence="2 3">KBS708</strain>
        <plasmid evidence="2">1</plasmid>
        <plasmid evidence="3">Plasmid 1</plasmid>
    </source>
</reference>
<evidence type="ECO:0000313" key="3">
    <source>
        <dbReference type="Proteomes" id="UP000019151"/>
    </source>
</evidence>
<dbReference type="HOGENOM" id="CLU_100188_2_0_0"/>
<evidence type="ECO:0008006" key="4">
    <source>
        <dbReference type="Google" id="ProtNLM"/>
    </source>
</evidence>
<geneLocation type="plasmid" evidence="2 3">
    <name>1</name>
</geneLocation>
<name>W0RRK0_9BACT</name>
<gene>
    <name evidence="1" type="ORF">J421_4585</name>
    <name evidence="2" type="ORF">J421_4653</name>
</gene>
<dbReference type="InterPro" id="IPR013423">
    <property type="entry name" value="CHP02594"/>
</dbReference>